<keyword evidence="2" id="KW-0812">Transmembrane</keyword>
<evidence type="ECO:0000313" key="4">
    <source>
        <dbReference type="Proteomes" id="UP000001307"/>
    </source>
</evidence>
<evidence type="ECO:0000313" key="3">
    <source>
        <dbReference type="EMBL" id="CBY21030.1"/>
    </source>
</evidence>
<sequence length="227" mass="25657">MRFSNSGFLSIRGQLLKFYRINIRKKEDFNFHRRKKNSLRINCERGSCNFFYRRNECWNQSLVMDNTTQSILTTTSIYAQTNQQEGNIQCFLPKICLCEIADRECLIILAIFMISAALALAAVPVCVIFVRSKRVSKIKAAQKADLESIAESNRRDTLLNRSSTINYYATELEHNTVKTDSRTSANLAPSVGKSISTTTSSNSDESGYTSDSLLVTFEQLNTSISNN</sequence>
<evidence type="ECO:0000256" key="2">
    <source>
        <dbReference type="SAM" id="Phobius"/>
    </source>
</evidence>
<feature type="transmembrane region" description="Helical" evidence="2">
    <location>
        <begin position="106"/>
        <end position="130"/>
    </location>
</feature>
<proteinExistence type="predicted"/>
<reference evidence="3" key="1">
    <citation type="journal article" date="2010" name="Science">
        <title>Plasticity of animal genome architecture unmasked by rapid evolution of a pelagic tunicate.</title>
        <authorList>
            <person name="Denoeud F."/>
            <person name="Henriet S."/>
            <person name="Mungpakdee S."/>
            <person name="Aury J.M."/>
            <person name="Da Silva C."/>
            <person name="Brinkmann H."/>
            <person name="Mikhaleva J."/>
            <person name="Olsen L.C."/>
            <person name="Jubin C."/>
            <person name="Canestro C."/>
            <person name="Bouquet J.M."/>
            <person name="Danks G."/>
            <person name="Poulain J."/>
            <person name="Campsteijn C."/>
            <person name="Adamski M."/>
            <person name="Cross I."/>
            <person name="Yadetie F."/>
            <person name="Muffato M."/>
            <person name="Louis A."/>
            <person name="Butcher S."/>
            <person name="Tsagkogeorga G."/>
            <person name="Konrad A."/>
            <person name="Singh S."/>
            <person name="Jensen M.F."/>
            <person name="Cong E.H."/>
            <person name="Eikeseth-Otteraa H."/>
            <person name="Noel B."/>
            <person name="Anthouard V."/>
            <person name="Porcel B.M."/>
            <person name="Kachouri-Lafond R."/>
            <person name="Nishino A."/>
            <person name="Ugolini M."/>
            <person name="Chourrout P."/>
            <person name="Nishida H."/>
            <person name="Aasland R."/>
            <person name="Huzurbazar S."/>
            <person name="Westhof E."/>
            <person name="Delsuc F."/>
            <person name="Lehrach H."/>
            <person name="Reinhardt R."/>
            <person name="Weissenbach J."/>
            <person name="Roy S.W."/>
            <person name="Artiguenave F."/>
            <person name="Postlethwait J.H."/>
            <person name="Manak J.R."/>
            <person name="Thompson E.M."/>
            <person name="Jaillon O."/>
            <person name="Du Pasquier L."/>
            <person name="Boudinot P."/>
            <person name="Liberles D.A."/>
            <person name="Volff J.N."/>
            <person name="Philippe H."/>
            <person name="Lenhard B."/>
            <person name="Roest Crollius H."/>
            <person name="Wincker P."/>
            <person name="Chourrout D."/>
        </authorList>
    </citation>
    <scope>NUCLEOTIDE SEQUENCE [LARGE SCALE GENOMIC DNA]</scope>
</reference>
<keyword evidence="2" id="KW-1133">Transmembrane helix</keyword>
<feature type="region of interest" description="Disordered" evidence="1">
    <location>
        <begin position="179"/>
        <end position="209"/>
    </location>
</feature>
<dbReference type="AlphaFoldDB" id="E4WV77"/>
<keyword evidence="4" id="KW-1185">Reference proteome</keyword>
<evidence type="ECO:0000256" key="1">
    <source>
        <dbReference type="SAM" id="MobiDB-lite"/>
    </source>
</evidence>
<dbReference type="InParanoid" id="E4WV77"/>
<keyword evidence="2" id="KW-0472">Membrane</keyword>
<dbReference type="EMBL" id="FN653017">
    <property type="protein sequence ID" value="CBY21030.1"/>
    <property type="molecule type" value="Genomic_DNA"/>
</dbReference>
<dbReference type="Proteomes" id="UP000001307">
    <property type="component" value="Unassembled WGS sequence"/>
</dbReference>
<gene>
    <name evidence="3" type="ORF">GSOID_T00008781001</name>
</gene>
<accession>E4WV77</accession>
<dbReference type="OrthoDB" id="10456533at2759"/>
<name>E4WV77_OIKDI</name>
<organism evidence="3">
    <name type="scientific">Oikopleura dioica</name>
    <name type="common">Tunicate</name>
    <dbReference type="NCBI Taxonomy" id="34765"/>
    <lineage>
        <taxon>Eukaryota</taxon>
        <taxon>Metazoa</taxon>
        <taxon>Chordata</taxon>
        <taxon>Tunicata</taxon>
        <taxon>Appendicularia</taxon>
        <taxon>Copelata</taxon>
        <taxon>Oikopleuridae</taxon>
        <taxon>Oikopleura</taxon>
    </lineage>
</organism>
<protein>
    <submittedName>
        <fullName evidence="3">Uncharacterized protein</fullName>
    </submittedName>
</protein>
<feature type="compositionally biased region" description="Polar residues" evidence="1">
    <location>
        <begin position="182"/>
        <end position="209"/>
    </location>
</feature>